<dbReference type="Pfam" id="PF04616">
    <property type="entry name" value="Glyco_hydro_43"/>
    <property type="match status" value="1"/>
</dbReference>
<dbReference type="InterPro" id="IPR006710">
    <property type="entry name" value="Glyco_hydro_43"/>
</dbReference>
<evidence type="ECO:0000259" key="9">
    <source>
        <dbReference type="PROSITE" id="PS50048"/>
    </source>
</evidence>
<dbReference type="GO" id="GO:0008270">
    <property type="term" value="F:zinc ion binding"/>
    <property type="evidence" value="ECO:0007669"/>
    <property type="project" value="InterPro"/>
</dbReference>
<dbReference type="Pfam" id="PF17851">
    <property type="entry name" value="GH43_C2"/>
    <property type="match status" value="1"/>
</dbReference>
<dbReference type="Pfam" id="PF00172">
    <property type="entry name" value="Zn_clus"/>
    <property type="match status" value="1"/>
</dbReference>
<proteinExistence type="inferred from homology"/>
<feature type="region of interest" description="Disordered" evidence="8">
    <location>
        <begin position="53"/>
        <end position="79"/>
    </location>
</feature>
<dbReference type="SMART" id="SM00906">
    <property type="entry name" value="Fungal_trans"/>
    <property type="match status" value="1"/>
</dbReference>
<dbReference type="CDD" id="cd00067">
    <property type="entry name" value="GAL4"/>
    <property type="match status" value="1"/>
</dbReference>
<dbReference type="PROSITE" id="PS00463">
    <property type="entry name" value="ZN2_CY6_FUNGAL_1"/>
    <property type="match status" value="1"/>
</dbReference>
<keyword evidence="5" id="KW-0326">Glycosidase</keyword>
<evidence type="ECO:0000256" key="5">
    <source>
        <dbReference type="ARBA" id="ARBA00023295"/>
    </source>
</evidence>
<dbReference type="InterPro" id="IPR013320">
    <property type="entry name" value="ConA-like_dom_sf"/>
</dbReference>
<evidence type="ECO:0000256" key="6">
    <source>
        <dbReference type="PIRSR" id="PIRSR606710-1"/>
    </source>
</evidence>
<dbReference type="InterPro" id="IPR001138">
    <property type="entry name" value="Zn2Cys6_DnaBD"/>
</dbReference>
<dbReference type="InterPro" id="IPR036864">
    <property type="entry name" value="Zn2-C6_fun-type_DNA-bd_sf"/>
</dbReference>
<keyword evidence="11" id="KW-1185">Reference proteome</keyword>
<evidence type="ECO:0000256" key="8">
    <source>
        <dbReference type="SAM" id="MobiDB-lite"/>
    </source>
</evidence>
<dbReference type="InterPro" id="IPR041542">
    <property type="entry name" value="GH43_C2"/>
</dbReference>
<dbReference type="SMART" id="SM00066">
    <property type="entry name" value="GAL4"/>
    <property type="match status" value="1"/>
</dbReference>
<dbReference type="InterPro" id="IPR007219">
    <property type="entry name" value="XnlR_reg_dom"/>
</dbReference>
<gene>
    <name evidence="10" type="ORF">GQ607_016681</name>
</gene>
<evidence type="ECO:0000256" key="3">
    <source>
        <dbReference type="ARBA" id="ARBA00022801"/>
    </source>
</evidence>
<dbReference type="Pfam" id="PF04082">
    <property type="entry name" value="Fungal_trans"/>
    <property type="match status" value="1"/>
</dbReference>
<keyword evidence="2" id="KW-0479">Metal-binding</keyword>
<protein>
    <recommendedName>
        <fullName evidence="9">Zn(2)-C6 fungal-type domain-containing protein</fullName>
    </recommendedName>
</protein>
<evidence type="ECO:0000256" key="7">
    <source>
        <dbReference type="PIRSR" id="PIRSR606710-2"/>
    </source>
</evidence>
<organism evidence="10 11">
    <name type="scientific">Colletotrichum asianum</name>
    <dbReference type="NCBI Taxonomy" id="702518"/>
    <lineage>
        <taxon>Eukaryota</taxon>
        <taxon>Fungi</taxon>
        <taxon>Dikarya</taxon>
        <taxon>Ascomycota</taxon>
        <taxon>Pezizomycotina</taxon>
        <taxon>Sordariomycetes</taxon>
        <taxon>Hypocreomycetidae</taxon>
        <taxon>Glomerellales</taxon>
        <taxon>Glomerellaceae</taxon>
        <taxon>Colletotrichum</taxon>
        <taxon>Colletotrichum gloeosporioides species complex</taxon>
    </lineage>
</organism>
<dbReference type="GO" id="GO:0000981">
    <property type="term" value="F:DNA-binding transcription factor activity, RNA polymerase II-specific"/>
    <property type="evidence" value="ECO:0007669"/>
    <property type="project" value="InterPro"/>
</dbReference>
<comment type="similarity">
    <text evidence="1">Belongs to the glycosyl hydrolase 43 family.</text>
</comment>
<dbReference type="Gene3D" id="4.10.240.10">
    <property type="entry name" value="Zn(2)-C6 fungal-type DNA-binding domain"/>
    <property type="match status" value="1"/>
</dbReference>
<comment type="caution">
    <text evidence="10">The sequence shown here is derived from an EMBL/GenBank/DDBJ whole genome shotgun (WGS) entry which is preliminary data.</text>
</comment>
<dbReference type="EMBL" id="WOWK01000173">
    <property type="protein sequence ID" value="KAF0316072.1"/>
    <property type="molecule type" value="Genomic_DNA"/>
</dbReference>
<dbReference type="SUPFAM" id="SSF49899">
    <property type="entry name" value="Concanavalin A-like lectins/glucanases"/>
    <property type="match status" value="1"/>
</dbReference>
<feature type="domain" description="Zn(2)-C6 fungal-type" evidence="9">
    <location>
        <begin position="5"/>
        <end position="35"/>
    </location>
</feature>
<dbReference type="Gene3D" id="2.60.120.200">
    <property type="match status" value="1"/>
</dbReference>
<dbReference type="InterPro" id="IPR023296">
    <property type="entry name" value="Glyco_hydro_beta-prop_sf"/>
</dbReference>
<evidence type="ECO:0000256" key="1">
    <source>
        <dbReference type="ARBA" id="ARBA00009865"/>
    </source>
</evidence>
<sequence>MTKRACDGCRRRKVKCDGTEPRCSNCSMSSLACEYTVPAKKRGPPFKIHKDVNERRARSSDTVQQTTSLGALPDIIDNSPGNDAETEIACLSTSSVTAEIRTSPFREAQDELLSALGKALPYAPLEHVLSTCIDLYMQWEFPTGPVICEPMVRQAVPIVVPILRGETAIPSSSVAGPSTSDVSTIRDFALLTGMCAFVSSSLPSDFFAPGSALAWPFLRTSREALRLYQDYDVEHPESSSVIIRYFHSNALHALGKTRVSWHVMGEALRLVQEMRLYDETNFAGLQWPEAQLRRNAFWHLYIGDKSASILQKVPISLHQMCLDTPITTIFDENMACGLMDATHDSSNVAFEDQLRVGFYLCFRLWYTASEMLIDLNLLTRLRSRSSSAATTSPDTTTLRSSIMQSYFDFTSILHNCPPWIRDPSSSADTSTNEAAARFRSRSFATQKANLFVTLHALRLVLLCRFADRGFAEILGLTNDPTMLSLRKVEIASDLLEIVTELPFEALQANGEPCVEKLRQVGVALLEIIHSVTNDAISARAKALFGTLLDVLARLNSRVSDELSNDRYRKTYPAMAKAKTFRNPIIPGFAPDPSVVFVDGVFYLATSSFHVFPGIPIYASTDLQEWKHIGNAINRKEQLSLERAETAVMPLDTGNIMVSSTGLFAPSIRHHEGRFYIICTNATRRDGEFCLENFYVSTADIWTGEWSDPIYFPFHGIDPSLFFDDDGRAYVQGCWMIDRLKQPSCTIKQFEIDIKTGEALSEIKEIWGGFARYDTEGPHFYKRGEWYYLLVAEGGTFEHHMLSIGRSKSIWGPFESWEGNPIMTADGKAEYVQNVGHGELFQNGEGKWWAAVLGVRDEDGAPPLGRETFLTAVEWPEGGWPSVQQPRMEFQREGKESIGARKDLPPSPRDVDLVYIRDPDFDKYEFSGEGEWRVFRLRASGSSISSPSGTATFIGKRQRAMDASASVTLDLSATKSGDPVVAGLALYKDALRHASLAYEFGSSRLVFDVTTTSEDNKQSVSLAVGSGATSLSFRIETSAKEYTFFYREDDDKDWKQAGSARVADMVAREMTGPIFGLFAHASGAEGVRKEARFDKFIVEGQKSLV</sequence>
<dbReference type="InterPro" id="IPR051795">
    <property type="entry name" value="Glycosyl_Hydrlase_43"/>
</dbReference>
<feature type="compositionally biased region" description="Polar residues" evidence="8">
    <location>
        <begin position="60"/>
        <end position="69"/>
    </location>
</feature>
<dbReference type="AlphaFoldDB" id="A0A8H3ZHE4"/>
<dbReference type="PANTHER" id="PTHR42812:SF12">
    <property type="entry name" value="BETA-XYLOSIDASE-RELATED"/>
    <property type="match status" value="1"/>
</dbReference>
<feature type="active site" description="Proton acceptor" evidence="6">
    <location>
        <position position="591"/>
    </location>
</feature>
<dbReference type="CDD" id="cd12148">
    <property type="entry name" value="fungal_TF_MHR"/>
    <property type="match status" value="1"/>
</dbReference>
<dbReference type="CDD" id="cd18617">
    <property type="entry name" value="GH43_XynB-like"/>
    <property type="match status" value="1"/>
</dbReference>
<evidence type="ECO:0000313" key="10">
    <source>
        <dbReference type="EMBL" id="KAF0316072.1"/>
    </source>
</evidence>
<accession>A0A8H3ZHE4</accession>
<dbReference type="GO" id="GO:0006351">
    <property type="term" value="P:DNA-templated transcription"/>
    <property type="evidence" value="ECO:0007669"/>
    <property type="project" value="InterPro"/>
</dbReference>
<name>A0A8H3ZHE4_9PEZI</name>
<dbReference type="GO" id="GO:0004553">
    <property type="term" value="F:hydrolase activity, hydrolyzing O-glycosyl compounds"/>
    <property type="evidence" value="ECO:0007669"/>
    <property type="project" value="InterPro"/>
</dbReference>
<dbReference type="PANTHER" id="PTHR42812">
    <property type="entry name" value="BETA-XYLOSIDASE"/>
    <property type="match status" value="1"/>
</dbReference>
<evidence type="ECO:0000256" key="4">
    <source>
        <dbReference type="ARBA" id="ARBA00023242"/>
    </source>
</evidence>
<dbReference type="GO" id="GO:0003677">
    <property type="term" value="F:DNA binding"/>
    <property type="evidence" value="ECO:0007669"/>
    <property type="project" value="InterPro"/>
</dbReference>
<dbReference type="GO" id="GO:0005975">
    <property type="term" value="P:carbohydrate metabolic process"/>
    <property type="evidence" value="ECO:0007669"/>
    <property type="project" value="InterPro"/>
</dbReference>
<feature type="active site" description="Proton donor" evidence="6">
    <location>
        <position position="775"/>
    </location>
</feature>
<dbReference type="OrthoDB" id="408373at2759"/>
<dbReference type="Proteomes" id="UP000434172">
    <property type="component" value="Unassembled WGS sequence"/>
</dbReference>
<dbReference type="PROSITE" id="PS50048">
    <property type="entry name" value="ZN2_CY6_FUNGAL_2"/>
    <property type="match status" value="1"/>
</dbReference>
<dbReference type="PROSITE" id="PS51257">
    <property type="entry name" value="PROKAR_LIPOPROTEIN"/>
    <property type="match status" value="1"/>
</dbReference>
<dbReference type="Gene3D" id="2.115.10.20">
    <property type="entry name" value="Glycosyl hydrolase domain, family 43"/>
    <property type="match status" value="1"/>
</dbReference>
<evidence type="ECO:0000256" key="2">
    <source>
        <dbReference type="ARBA" id="ARBA00022723"/>
    </source>
</evidence>
<reference evidence="10 11" key="1">
    <citation type="submission" date="2019-12" db="EMBL/GenBank/DDBJ databases">
        <title>A genome sequence resource for the geographically widespread anthracnose pathogen Colletotrichum asianum.</title>
        <authorList>
            <person name="Meng Y."/>
        </authorList>
    </citation>
    <scope>NUCLEOTIDE SEQUENCE [LARGE SCALE GENOMIC DNA]</scope>
    <source>
        <strain evidence="10 11">ICMP 18580</strain>
    </source>
</reference>
<evidence type="ECO:0000313" key="11">
    <source>
        <dbReference type="Proteomes" id="UP000434172"/>
    </source>
</evidence>
<keyword evidence="3" id="KW-0378">Hydrolase</keyword>
<feature type="site" description="Important for catalytic activity, responsible for pKa modulation of the active site Glu and correct orientation of both the proton donor and substrate" evidence="7">
    <location>
        <position position="717"/>
    </location>
</feature>
<dbReference type="SUPFAM" id="SSF75005">
    <property type="entry name" value="Arabinanase/levansucrase/invertase"/>
    <property type="match status" value="1"/>
</dbReference>
<keyword evidence="4" id="KW-0539">Nucleus</keyword>
<dbReference type="SUPFAM" id="SSF57701">
    <property type="entry name" value="Zn2/Cys6 DNA-binding domain"/>
    <property type="match status" value="1"/>
</dbReference>